<dbReference type="AlphaFoldDB" id="A0A7S2G5F4"/>
<gene>
    <name evidence="2" type="ORF">CBRE1094_LOCUS11164</name>
</gene>
<sequence>MGSFERAVVQHFINDPARAFTSSLFTYDGVPLPQTLCTTTHAEGVLSGLRCEPLAAFITVSAPLKYNSTRCNWEDQSIRPRFVGFEENAAACVASWEHPPLQLPHSVAGGCSAPQEAQRKGTNQWLLASLVGGAVGVLAGGAFSYHHQARRFLDRSLVSQTSHAIEAGAAS</sequence>
<protein>
    <submittedName>
        <fullName evidence="2">Uncharacterized protein</fullName>
    </submittedName>
</protein>
<reference evidence="2" key="1">
    <citation type="submission" date="2021-01" db="EMBL/GenBank/DDBJ databases">
        <authorList>
            <person name="Corre E."/>
            <person name="Pelletier E."/>
            <person name="Niang G."/>
            <person name="Scheremetjew M."/>
            <person name="Finn R."/>
            <person name="Kale V."/>
            <person name="Holt S."/>
            <person name="Cochrane G."/>
            <person name="Meng A."/>
            <person name="Brown T."/>
            <person name="Cohen L."/>
        </authorList>
    </citation>
    <scope>NUCLEOTIDE SEQUENCE</scope>
    <source>
        <strain evidence="2">UTEX LB 985</strain>
    </source>
</reference>
<name>A0A7S2G5F4_9EUKA</name>
<keyword evidence="1" id="KW-0812">Transmembrane</keyword>
<evidence type="ECO:0000256" key="1">
    <source>
        <dbReference type="SAM" id="Phobius"/>
    </source>
</evidence>
<keyword evidence="1" id="KW-0472">Membrane</keyword>
<dbReference type="EMBL" id="HBGU01020423">
    <property type="protein sequence ID" value="CAD9433954.1"/>
    <property type="molecule type" value="Transcribed_RNA"/>
</dbReference>
<feature type="transmembrane region" description="Helical" evidence="1">
    <location>
        <begin position="125"/>
        <end position="145"/>
    </location>
</feature>
<keyword evidence="1" id="KW-1133">Transmembrane helix</keyword>
<organism evidence="2">
    <name type="scientific">Haptolina brevifila</name>
    <dbReference type="NCBI Taxonomy" id="156173"/>
    <lineage>
        <taxon>Eukaryota</taxon>
        <taxon>Haptista</taxon>
        <taxon>Haptophyta</taxon>
        <taxon>Prymnesiophyceae</taxon>
        <taxon>Prymnesiales</taxon>
        <taxon>Prymnesiaceae</taxon>
        <taxon>Haptolina</taxon>
    </lineage>
</organism>
<proteinExistence type="predicted"/>
<evidence type="ECO:0000313" key="2">
    <source>
        <dbReference type="EMBL" id="CAD9433954.1"/>
    </source>
</evidence>
<accession>A0A7S2G5F4</accession>